<dbReference type="EMBL" id="JAUSUT010000001">
    <property type="protein sequence ID" value="MDQ0381370.1"/>
    <property type="molecule type" value="Genomic_DNA"/>
</dbReference>
<accession>A0ABU0F2R9</accession>
<reference evidence="5 6" key="1">
    <citation type="submission" date="2023-07" db="EMBL/GenBank/DDBJ databases">
        <title>Sequencing the genomes of 1000 actinobacteria strains.</title>
        <authorList>
            <person name="Klenk H.-P."/>
        </authorList>
    </citation>
    <scope>NUCLEOTIDE SEQUENCE [LARGE SCALE GENOMIC DNA]</scope>
    <source>
        <strain evidence="5 6">DSM 45805</strain>
    </source>
</reference>
<dbReference type="SUPFAM" id="SSF52402">
    <property type="entry name" value="Adenine nucleotide alpha hydrolases-like"/>
    <property type="match status" value="2"/>
</dbReference>
<evidence type="ECO:0000259" key="4">
    <source>
        <dbReference type="Pfam" id="PF00582"/>
    </source>
</evidence>
<keyword evidence="2" id="KW-0547">Nucleotide-binding</keyword>
<evidence type="ECO:0000256" key="3">
    <source>
        <dbReference type="ARBA" id="ARBA00022840"/>
    </source>
</evidence>
<evidence type="ECO:0000256" key="1">
    <source>
        <dbReference type="ARBA" id="ARBA00008791"/>
    </source>
</evidence>
<comment type="similarity">
    <text evidence="1">Belongs to the universal stress protein A family.</text>
</comment>
<evidence type="ECO:0000256" key="2">
    <source>
        <dbReference type="ARBA" id="ARBA00022741"/>
    </source>
</evidence>
<organism evidence="5 6">
    <name type="scientific">Amycolatopsis thermophila</name>
    <dbReference type="NCBI Taxonomy" id="206084"/>
    <lineage>
        <taxon>Bacteria</taxon>
        <taxon>Bacillati</taxon>
        <taxon>Actinomycetota</taxon>
        <taxon>Actinomycetes</taxon>
        <taxon>Pseudonocardiales</taxon>
        <taxon>Pseudonocardiaceae</taxon>
        <taxon>Amycolatopsis</taxon>
    </lineage>
</organism>
<dbReference type="RefSeq" id="WP_306995993.1">
    <property type="nucleotide sequence ID" value="NZ_JAUSUT010000001.1"/>
</dbReference>
<dbReference type="PRINTS" id="PR01438">
    <property type="entry name" value="UNVRSLSTRESS"/>
</dbReference>
<evidence type="ECO:0000313" key="6">
    <source>
        <dbReference type="Proteomes" id="UP001229651"/>
    </source>
</evidence>
<protein>
    <submittedName>
        <fullName evidence="5">Nucleotide-binding universal stress UspA family protein</fullName>
    </submittedName>
</protein>
<dbReference type="Pfam" id="PF00582">
    <property type="entry name" value="Usp"/>
    <property type="match status" value="2"/>
</dbReference>
<comment type="caution">
    <text evidence="5">The sequence shown here is derived from an EMBL/GenBank/DDBJ whole genome shotgun (WGS) entry which is preliminary data.</text>
</comment>
<dbReference type="Proteomes" id="UP001229651">
    <property type="component" value="Unassembled WGS sequence"/>
</dbReference>
<dbReference type="InterPro" id="IPR014729">
    <property type="entry name" value="Rossmann-like_a/b/a_fold"/>
</dbReference>
<dbReference type="PANTHER" id="PTHR46268:SF27">
    <property type="entry name" value="UNIVERSAL STRESS PROTEIN RV2623"/>
    <property type="match status" value="1"/>
</dbReference>
<dbReference type="InterPro" id="IPR006016">
    <property type="entry name" value="UspA"/>
</dbReference>
<name>A0ABU0F2R9_9PSEU</name>
<feature type="domain" description="UspA" evidence="4">
    <location>
        <begin position="154"/>
        <end position="291"/>
    </location>
</feature>
<gene>
    <name evidence="5" type="ORF">FB470_005364</name>
</gene>
<evidence type="ECO:0000313" key="5">
    <source>
        <dbReference type="EMBL" id="MDQ0381370.1"/>
    </source>
</evidence>
<dbReference type="Gene3D" id="3.40.50.620">
    <property type="entry name" value="HUPs"/>
    <property type="match status" value="2"/>
</dbReference>
<sequence length="295" mass="31005">MTAGTRGIVVGTDGSPGAAEAVRWAAAVASQRKLDLVIAHGLEVVVRLYGRGVATREVFELAQQAAEGIVAEARRVALSVDSELEVSTETVPESAAAVLVGLSRTARMVVLGASGVGALGGVVVGSAVPTVVSQAHCPVAVVRERDGTVPAKGPVVVGVDGSPNSEQAVGLAFEEASFRGAPLVAVHAWSDVTYEYVHGTAQFLPPWDYIEPEQQRLLAQRLAGRQERHPDVEVRRRLVRSNPRDALLEESEQAQLVVVGSRGRGGFKGLLLGSTSQALVRRARCPVLVVRPEPA</sequence>
<dbReference type="PANTHER" id="PTHR46268">
    <property type="entry name" value="STRESS RESPONSE PROTEIN NHAX"/>
    <property type="match status" value="1"/>
</dbReference>
<keyword evidence="3" id="KW-0067">ATP-binding</keyword>
<dbReference type="InterPro" id="IPR006015">
    <property type="entry name" value="Universal_stress_UspA"/>
</dbReference>
<proteinExistence type="inferred from homology"/>
<keyword evidence="6" id="KW-1185">Reference proteome</keyword>
<feature type="domain" description="UspA" evidence="4">
    <location>
        <begin position="7"/>
        <end position="143"/>
    </location>
</feature>